<sequence length="125" mass="14043">MLLSKIKSFRCISQLQPMCLRIPCGTTRSPTGERVEVIDEALVFTRAPRFRRPHRSHDGQHQLRCSVTPLDFVTKCPARAVIMLSLRSILGGLKLDHDLASTYSDTRVFPLPLLVLGYLQALVQA</sequence>
<dbReference type="RefSeq" id="XP_018254053.1">
    <property type="nucleotide sequence ID" value="XM_018401909.1"/>
</dbReference>
<reference evidence="1" key="2">
    <citation type="journal article" date="2010" name="Nature">
        <title>Comparative genomics reveals mobile pathogenicity chromosomes in Fusarium.</title>
        <authorList>
            <person name="Ma L.J."/>
            <person name="van der Does H.C."/>
            <person name="Borkovich K.A."/>
            <person name="Coleman J.J."/>
            <person name="Daboussi M.J."/>
            <person name="Di Pietro A."/>
            <person name="Dufresne M."/>
            <person name="Freitag M."/>
            <person name="Grabherr M."/>
            <person name="Henrissat B."/>
            <person name="Houterman P.M."/>
            <person name="Kang S."/>
            <person name="Shim W.B."/>
            <person name="Woloshuk C."/>
            <person name="Xie X."/>
            <person name="Xu J.R."/>
            <person name="Antoniw J."/>
            <person name="Baker S.E."/>
            <person name="Bluhm B.H."/>
            <person name="Breakspear A."/>
            <person name="Brown D.W."/>
            <person name="Butchko R.A."/>
            <person name="Chapman S."/>
            <person name="Coulson R."/>
            <person name="Coutinho P.M."/>
            <person name="Danchin E.G."/>
            <person name="Diener A."/>
            <person name="Gale L.R."/>
            <person name="Gardiner D.M."/>
            <person name="Goff S."/>
            <person name="Hammond-Kosack K.E."/>
            <person name="Hilburn K."/>
            <person name="Hua-Van A."/>
            <person name="Jonkers W."/>
            <person name="Kazan K."/>
            <person name="Kodira C.D."/>
            <person name="Koehrsen M."/>
            <person name="Kumar L."/>
            <person name="Lee Y.H."/>
            <person name="Li L."/>
            <person name="Manners J.M."/>
            <person name="Miranda-Saavedra D."/>
            <person name="Mukherjee M."/>
            <person name="Park G."/>
            <person name="Park J."/>
            <person name="Park S.Y."/>
            <person name="Proctor R.H."/>
            <person name="Regev A."/>
            <person name="Ruiz-Roldan M.C."/>
            <person name="Sain D."/>
            <person name="Sakthikumar S."/>
            <person name="Sykes S."/>
            <person name="Schwartz D.C."/>
            <person name="Turgeon B.G."/>
            <person name="Wapinski I."/>
            <person name="Yoder O."/>
            <person name="Young S."/>
            <person name="Zeng Q."/>
            <person name="Zhou S."/>
            <person name="Galagan J."/>
            <person name="Cuomo C.A."/>
            <person name="Kistler H.C."/>
            <person name="Rep M."/>
        </authorList>
    </citation>
    <scope>NUCLEOTIDE SEQUENCE [LARGE SCALE GENOMIC DNA]</scope>
    <source>
        <strain evidence="1">4287</strain>
    </source>
</reference>
<dbReference type="Proteomes" id="UP000009097">
    <property type="component" value="Unassembled WGS sequence"/>
</dbReference>
<evidence type="ECO:0000313" key="1">
    <source>
        <dbReference type="EMBL" id="KNB16008.1"/>
    </source>
</evidence>
<dbReference type="EMBL" id="DS231718">
    <property type="protein sequence ID" value="KNB16008.1"/>
    <property type="molecule type" value="Genomic_DNA"/>
</dbReference>
<name>A0A0J9VYV5_FUSO4</name>
<proteinExistence type="predicted"/>
<dbReference type="KEGG" id="fox:FOXG_21564"/>
<dbReference type="AlphaFoldDB" id="A0A0J9VYV5"/>
<reference evidence="1" key="1">
    <citation type="submission" date="2007-04" db="EMBL/GenBank/DDBJ databases">
        <authorList>
            <consortium name="The Broad Institute Genome Sequencing Platform"/>
            <person name="Birren B."/>
            <person name="Lander E."/>
            <person name="Galagan J."/>
            <person name="Nusbaum C."/>
            <person name="Devon K."/>
            <person name="Ma L.-J."/>
            <person name="Jaffe D."/>
            <person name="Butler J."/>
            <person name="Alvarez P."/>
            <person name="Gnerre S."/>
            <person name="Grabherr M."/>
            <person name="Kleber M."/>
            <person name="Mauceli E."/>
            <person name="Brockman W."/>
            <person name="MacCallum I.A."/>
            <person name="Young S."/>
            <person name="LaButti K."/>
            <person name="DeCaprio D."/>
            <person name="Crawford M."/>
            <person name="Koehrsen M."/>
            <person name="Engels R."/>
            <person name="Montgomery P."/>
            <person name="Pearson M."/>
            <person name="Howarth C."/>
            <person name="Larson L."/>
            <person name="White J."/>
            <person name="O'Leary S."/>
            <person name="Kodira C."/>
            <person name="Zeng Q."/>
            <person name="Yandava C."/>
            <person name="Alvarado L."/>
            <person name="Kistler C."/>
            <person name="Shim W.-B."/>
            <person name="Kang S."/>
            <person name="Woloshuk C."/>
        </authorList>
    </citation>
    <scope>NUCLEOTIDE SEQUENCE</scope>
    <source>
        <strain evidence="1">4287</strain>
    </source>
</reference>
<protein>
    <submittedName>
        <fullName evidence="1">Uncharacterized protein</fullName>
    </submittedName>
</protein>
<gene>
    <name evidence="1" type="ORF">FOXG_21564</name>
</gene>
<accession>A0A0J9VYV5</accession>
<dbReference type="VEuPathDB" id="FungiDB:FOXG_21564"/>
<organism evidence="1 2">
    <name type="scientific">Fusarium oxysporum f. sp. lycopersici (strain 4287 / CBS 123668 / FGSC 9935 / NRRL 34936)</name>
    <name type="common">Fusarium vascular wilt of tomato</name>
    <dbReference type="NCBI Taxonomy" id="426428"/>
    <lineage>
        <taxon>Eukaryota</taxon>
        <taxon>Fungi</taxon>
        <taxon>Dikarya</taxon>
        <taxon>Ascomycota</taxon>
        <taxon>Pezizomycotina</taxon>
        <taxon>Sordariomycetes</taxon>
        <taxon>Hypocreomycetidae</taxon>
        <taxon>Hypocreales</taxon>
        <taxon>Nectriaceae</taxon>
        <taxon>Fusarium</taxon>
        <taxon>Fusarium oxysporum species complex</taxon>
    </lineage>
</organism>
<dbReference type="GeneID" id="28962270"/>
<evidence type="ECO:0000313" key="2">
    <source>
        <dbReference type="Proteomes" id="UP000009097"/>
    </source>
</evidence>